<evidence type="ECO:0000313" key="1">
    <source>
        <dbReference type="EMBL" id="GIE39742.1"/>
    </source>
</evidence>
<reference evidence="1 2" key="1">
    <citation type="submission" date="2021-01" db="EMBL/GenBank/DDBJ databases">
        <title>Whole genome shotgun sequence of Actinoplanes lobatus NBRC 12513.</title>
        <authorList>
            <person name="Komaki H."/>
            <person name="Tamura T."/>
        </authorList>
    </citation>
    <scope>NUCLEOTIDE SEQUENCE [LARGE SCALE GENOMIC DNA]</scope>
    <source>
        <strain evidence="1 2">NBRC 12513</strain>
    </source>
</reference>
<organism evidence="1 2">
    <name type="scientific">Actinoplanes lobatus</name>
    <dbReference type="NCBI Taxonomy" id="113568"/>
    <lineage>
        <taxon>Bacteria</taxon>
        <taxon>Bacillati</taxon>
        <taxon>Actinomycetota</taxon>
        <taxon>Actinomycetes</taxon>
        <taxon>Micromonosporales</taxon>
        <taxon>Micromonosporaceae</taxon>
        <taxon>Actinoplanes</taxon>
    </lineage>
</organism>
<keyword evidence="2" id="KW-1185">Reference proteome</keyword>
<comment type="caution">
    <text evidence="1">The sequence shown here is derived from an EMBL/GenBank/DDBJ whole genome shotgun (WGS) entry which is preliminary data.</text>
</comment>
<proteinExistence type="predicted"/>
<name>A0ABQ4AFF6_9ACTN</name>
<dbReference type="Proteomes" id="UP000631312">
    <property type="component" value="Unassembled WGS sequence"/>
</dbReference>
<accession>A0ABQ4AFF6</accession>
<gene>
    <name evidence="1" type="ORF">Alo02nite_26400</name>
</gene>
<evidence type="ECO:0000313" key="2">
    <source>
        <dbReference type="Proteomes" id="UP000631312"/>
    </source>
</evidence>
<sequence length="343" mass="37887">MGSMSIAEIHTPCDAGDSPLPEVCRNPNHVNRLAVDKRHRNRCRVAQLRPGGQLWFGAQRPEDGRDWLQVGRATPDLPSAVSKVVGRIWFTAPADGARVLVENLSGNNILELRSPRLPQPVSLYPAVPADPGGFPAEILATPMVAIQAASTMLTILNKSTDFVVWIEAPIRTAPANDPGFTSNPRAPLNEREQRELDDAALRVQLAARENLPLLKSFLDREDVRDRLRSSESLQAFLAKSGIGVQAYIERELTNVAERRPTHEIHRLILEAVGTSPEFAPKWYTNLVANHLDPDRSANSRPGGSTGGLTELIPMVKGLWGFRRYQLEEYLTRERGLGIGRDLG</sequence>
<protein>
    <submittedName>
        <fullName evidence="1">Uncharacterized protein</fullName>
    </submittedName>
</protein>
<dbReference type="EMBL" id="BOMP01000035">
    <property type="protein sequence ID" value="GIE39742.1"/>
    <property type="molecule type" value="Genomic_DNA"/>
</dbReference>